<dbReference type="EMBL" id="CP021377">
    <property type="protein sequence ID" value="ART81320.1"/>
    <property type="molecule type" value="Genomic_DNA"/>
</dbReference>
<gene>
    <name evidence="1" type="ORF">CBP31_00625</name>
</gene>
<accession>A0A1Y0D1C8</accession>
<dbReference type="KEGG" id="opf:CBP31_00625"/>
<evidence type="ECO:0000313" key="1">
    <source>
        <dbReference type="EMBL" id="ART81320.1"/>
    </source>
</evidence>
<dbReference type="Proteomes" id="UP000243937">
    <property type="component" value="Chromosome"/>
</dbReference>
<dbReference type="RefSeq" id="WP_087034404.1">
    <property type="nucleotide sequence ID" value="NZ_CP021377.1"/>
</dbReference>
<name>A0A1Y0D1C8_9GAMM</name>
<sequence>MANIQRGALFHIYVSKHTSIHQDGTGASMTEKSHWQLIPAQEYECPTPPTVMRLKQQWRRLLRTLGVVKSADLAINEEQSEPDPPDFTASAAQAALAGYLSEVDCAQQGVCFLLDPPFSGTAAMARTWGWQQGRALLIPPTEEQIAQVAVDDWWLQQPMVKGQIHTQAWLIDDLACYFLRTAAGLRFIQTWLPRVLAGNLAWV</sequence>
<reference evidence="1 2" key="1">
    <citation type="journal article" date="2014" name="Int. J. Syst. Evol. Microbiol.">
        <title>Oceanisphaera profunda sp. nov., a marine bacterium isolated from deep-sea sediment, and emended description of the genus Oceanisphaera.</title>
        <authorList>
            <person name="Xu Z."/>
            <person name="Zhang X.Y."/>
            <person name="Su H.N."/>
            <person name="Yu Z.C."/>
            <person name="Liu C."/>
            <person name="Li H."/>
            <person name="Chen X.L."/>
            <person name="Song X.Y."/>
            <person name="Xie B.B."/>
            <person name="Qin Q.L."/>
            <person name="Zhou B.C."/>
            <person name="Shi M."/>
            <person name="Huang Y."/>
            <person name="Zhang Y.Z."/>
        </authorList>
    </citation>
    <scope>NUCLEOTIDE SEQUENCE [LARGE SCALE GENOMIC DNA]</scope>
    <source>
        <strain evidence="1 2">SM1222</strain>
    </source>
</reference>
<organism evidence="1 2">
    <name type="scientific">Oceanisphaera profunda</name>
    <dbReference type="NCBI Taxonomy" id="1416627"/>
    <lineage>
        <taxon>Bacteria</taxon>
        <taxon>Pseudomonadati</taxon>
        <taxon>Pseudomonadota</taxon>
        <taxon>Gammaproteobacteria</taxon>
        <taxon>Aeromonadales</taxon>
        <taxon>Aeromonadaceae</taxon>
        <taxon>Oceanisphaera</taxon>
    </lineage>
</organism>
<proteinExistence type="predicted"/>
<dbReference type="AlphaFoldDB" id="A0A1Y0D1C8"/>
<evidence type="ECO:0000313" key="2">
    <source>
        <dbReference type="Proteomes" id="UP000243937"/>
    </source>
</evidence>
<protein>
    <submittedName>
        <fullName evidence="1">Uncharacterized protein</fullName>
    </submittedName>
</protein>
<dbReference type="OrthoDB" id="258935at2"/>
<keyword evidence="2" id="KW-1185">Reference proteome</keyword>